<evidence type="ECO:0000313" key="5">
    <source>
        <dbReference type="EMBL" id="PWZ39585.1"/>
    </source>
</evidence>
<keyword evidence="5" id="KW-0648">Protein biosynthesis</keyword>
<keyword evidence="1" id="KW-0433">Leucine-rich repeat</keyword>
<organism evidence="5">
    <name type="scientific">Zea mays</name>
    <name type="common">Maize</name>
    <dbReference type="NCBI Taxonomy" id="4577"/>
    <lineage>
        <taxon>Eukaryota</taxon>
        <taxon>Viridiplantae</taxon>
        <taxon>Streptophyta</taxon>
        <taxon>Embryophyta</taxon>
        <taxon>Tracheophyta</taxon>
        <taxon>Spermatophyta</taxon>
        <taxon>Magnoliopsida</taxon>
        <taxon>Liliopsida</taxon>
        <taxon>Poales</taxon>
        <taxon>Poaceae</taxon>
        <taxon>PACMAD clade</taxon>
        <taxon>Panicoideae</taxon>
        <taxon>Andropogonodae</taxon>
        <taxon>Andropogoneae</taxon>
        <taxon>Tripsacinae</taxon>
        <taxon>Zea</taxon>
    </lineage>
</organism>
<dbReference type="InterPro" id="IPR035979">
    <property type="entry name" value="RBD_domain_sf"/>
</dbReference>
<dbReference type="Gene3D" id="3.80.10.10">
    <property type="entry name" value="Ribonuclease Inhibitor"/>
    <property type="match status" value="1"/>
</dbReference>
<accession>A0A3L6FXG6</accession>
<keyword evidence="3" id="KW-0677">Repeat</keyword>
<evidence type="ECO:0000256" key="1">
    <source>
        <dbReference type="ARBA" id="ARBA00022614"/>
    </source>
</evidence>
<dbReference type="SUPFAM" id="SSF52058">
    <property type="entry name" value="L domain-like"/>
    <property type="match status" value="1"/>
</dbReference>
<comment type="caution">
    <text evidence="5">The sequence shown here is derived from an EMBL/GenBank/DDBJ whole genome shotgun (WGS) entry which is preliminary data.</text>
</comment>
<proteinExistence type="predicted"/>
<dbReference type="PANTHER" id="PTHR12999">
    <property type="entry name" value="ZINC FINGER RAN-BINDING DOMAIN-CONTAINING PROTEIN 2 ZRANB2-RELATED"/>
    <property type="match status" value="1"/>
</dbReference>
<sequence length="399" mass="43315">MVLEVVVSTEMVETIILVGVVVKAGVEEDTIEVVAVTVVLMTTVVAEVAAMGDEIRRTKGVVKVATVLVAIGKLLLRMVVLRVIMQHLRAPMEATILMVQILQCRLLIATVVAQAHTHQAMVPRLHTNMVVPQEGKGVCLLHMMVDMVVGPCLGVEDLGVHHRLIMVAAAVILVVLTLNQLEKLSSAMKIVMRHVTTQGFTSQICLLMSLLSNYKSYLEESARTLVGRIKQKRGYKDQWPWNIKIYADDSGKAKGDACLAYEDPSAAHSAGGFYNNYDMRGYKISVVMAEKSAPRAAPSYGHGSLQGNNLYGSLPPELGNCTKLQQPYLQGNYLSGYIPSEFGELVELEALDLSSNTLSGSVPHSLDKLSKLTSFNVSMNFLTGAIPSSGSLVNFNETS</sequence>
<gene>
    <name evidence="5" type="primary">TAF15B_2</name>
    <name evidence="5" type="ORF">Zm00014a_019459</name>
</gene>
<dbReference type="InterPro" id="IPR032675">
    <property type="entry name" value="LRR_dom_sf"/>
</dbReference>
<protein>
    <submittedName>
        <fullName evidence="5">Transcription initiation factor TFIID subunit 15b</fullName>
    </submittedName>
</protein>
<dbReference type="FunFam" id="3.80.10.10:FF:000041">
    <property type="entry name" value="LRR receptor-like serine/threonine-protein kinase ERECTA"/>
    <property type="match status" value="1"/>
</dbReference>
<dbReference type="InterPro" id="IPR012677">
    <property type="entry name" value="Nucleotide-bd_a/b_plait_sf"/>
</dbReference>
<dbReference type="EMBL" id="NCVQ01000003">
    <property type="protein sequence ID" value="PWZ39585.1"/>
    <property type="molecule type" value="Genomic_DNA"/>
</dbReference>
<dbReference type="ExpressionAtlas" id="A0A3L6FXG6">
    <property type="expression patterns" value="baseline and differential"/>
</dbReference>
<dbReference type="GO" id="GO:0003676">
    <property type="term" value="F:nucleic acid binding"/>
    <property type="evidence" value="ECO:0007669"/>
    <property type="project" value="InterPro"/>
</dbReference>
<reference evidence="5" key="1">
    <citation type="journal article" date="2018" name="Nat. Genet.">
        <title>Extensive intraspecific gene order and gene structural variations between Mo17 and other maize genomes.</title>
        <authorList>
            <person name="Sun S."/>
            <person name="Zhou Y."/>
            <person name="Chen J."/>
            <person name="Shi J."/>
            <person name="Zhao H."/>
            <person name="Zhao H."/>
            <person name="Song W."/>
            <person name="Zhang M."/>
            <person name="Cui Y."/>
            <person name="Dong X."/>
            <person name="Liu H."/>
            <person name="Ma X."/>
            <person name="Jiao Y."/>
            <person name="Wang B."/>
            <person name="Wei X."/>
            <person name="Stein J.C."/>
            <person name="Glaubitz J.C."/>
            <person name="Lu F."/>
            <person name="Yu G."/>
            <person name="Liang C."/>
            <person name="Fengler K."/>
            <person name="Li B."/>
            <person name="Rafalski A."/>
            <person name="Schnable P.S."/>
            <person name="Ware D.H."/>
            <person name="Buckler E.S."/>
            <person name="Lai J."/>
        </authorList>
    </citation>
    <scope>NUCLEOTIDE SEQUENCE [LARGE SCALE GENOMIC DNA]</scope>
    <source>
        <tissue evidence="5">Seedling</tissue>
    </source>
</reference>
<dbReference type="Pfam" id="PF00560">
    <property type="entry name" value="LRR_1"/>
    <property type="match status" value="1"/>
</dbReference>
<dbReference type="Proteomes" id="UP000251960">
    <property type="component" value="Chromosome 2"/>
</dbReference>
<evidence type="ECO:0000256" key="3">
    <source>
        <dbReference type="ARBA" id="ARBA00022737"/>
    </source>
</evidence>
<dbReference type="Gene3D" id="3.30.70.330">
    <property type="match status" value="1"/>
</dbReference>
<evidence type="ECO:0000256" key="2">
    <source>
        <dbReference type="ARBA" id="ARBA00022729"/>
    </source>
</evidence>
<dbReference type="InterPro" id="IPR001611">
    <property type="entry name" value="Leu-rich_rpt"/>
</dbReference>
<dbReference type="SUPFAM" id="SSF54928">
    <property type="entry name" value="RNA-binding domain, RBD"/>
    <property type="match status" value="1"/>
</dbReference>
<keyword evidence="2" id="KW-0732">Signal</keyword>
<keyword evidence="5" id="KW-0396">Initiation factor</keyword>
<keyword evidence="4" id="KW-0325">Glycoprotein</keyword>
<evidence type="ECO:0000256" key="4">
    <source>
        <dbReference type="ARBA" id="ARBA00023180"/>
    </source>
</evidence>
<dbReference type="AlphaFoldDB" id="A0A3L6FXG6"/>
<dbReference type="PANTHER" id="PTHR12999:SF7">
    <property type="entry name" value="TRANSCRIPTION INITIATION FACTOR TFIID SUBUNIT 15B"/>
    <property type="match status" value="1"/>
</dbReference>
<dbReference type="GO" id="GO:0003743">
    <property type="term" value="F:translation initiation factor activity"/>
    <property type="evidence" value="ECO:0007669"/>
    <property type="project" value="UniProtKB-KW"/>
</dbReference>
<name>A0A3L6FXG6_MAIZE</name>